<evidence type="ECO:0000313" key="4">
    <source>
        <dbReference type="Proteomes" id="UP001500731"/>
    </source>
</evidence>
<dbReference type="SUPFAM" id="SSF54427">
    <property type="entry name" value="NTF2-like"/>
    <property type="match status" value="2"/>
</dbReference>
<dbReference type="Pfam" id="PF13602">
    <property type="entry name" value="ADH_zinc_N_2"/>
    <property type="match status" value="1"/>
</dbReference>
<dbReference type="SMART" id="SM00829">
    <property type="entry name" value="PKS_ER"/>
    <property type="match status" value="1"/>
</dbReference>
<protein>
    <recommendedName>
        <fullName evidence="2">Enoyl reductase (ER) domain-containing protein</fullName>
    </recommendedName>
</protein>
<dbReference type="Gene3D" id="3.10.450.50">
    <property type="match status" value="2"/>
</dbReference>
<dbReference type="InterPro" id="IPR032710">
    <property type="entry name" value="NTF2-like_dom_sf"/>
</dbReference>
<dbReference type="PANTHER" id="PTHR11695">
    <property type="entry name" value="ALCOHOL DEHYDROGENASE RELATED"/>
    <property type="match status" value="1"/>
</dbReference>
<dbReference type="InterPro" id="IPR037401">
    <property type="entry name" value="SnoaL-like"/>
</dbReference>
<keyword evidence="1" id="KW-0560">Oxidoreductase</keyword>
<dbReference type="InterPro" id="IPR002364">
    <property type="entry name" value="Quin_OxRdtase/zeta-crystal_CS"/>
</dbReference>
<feature type="domain" description="Enoyl reductase (ER)" evidence="2">
    <location>
        <begin position="33"/>
        <end position="333"/>
    </location>
</feature>
<proteinExistence type="predicted"/>
<dbReference type="InterPro" id="IPR036291">
    <property type="entry name" value="NAD(P)-bd_dom_sf"/>
</dbReference>
<dbReference type="Gene3D" id="3.40.50.720">
    <property type="entry name" value="NAD(P)-binding Rossmann-like Domain"/>
    <property type="match status" value="1"/>
</dbReference>
<dbReference type="Pfam" id="PF08240">
    <property type="entry name" value="ADH_N"/>
    <property type="match status" value="1"/>
</dbReference>
<dbReference type="InterPro" id="IPR020843">
    <property type="entry name" value="ER"/>
</dbReference>
<reference evidence="4" key="1">
    <citation type="journal article" date="2019" name="Int. J. Syst. Evol. Microbiol.">
        <title>The Global Catalogue of Microorganisms (GCM) 10K type strain sequencing project: providing services to taxonomists for standard genome sequencing and annotation.</title>
        <authorList>
            <consortium name="The Broad Institute Genomics Platform"/>
            <consortium name="The Broad Institute Genome Sequencing Center for Infectious Disease"/>
            <person name="Wu L."/>
            <person name="Ma J."/>
        </authorList>
    </citation>
    <scope>NUCLEOTIDE SEQUENCE [LARGE SCALE GENOMIC DNA]</scope>
    <source>
        <strain evidence="4">JCM 17839</strain>
    </source>
</reference>
<evidence type="ECO:0000259" key="2">
    <source>
        <dbReference type="SMART" id="SM00829"/>
    </source>
</evidence>
<dbReference type="InterPro" id="IPR050700">
    <property type="entry name" value="YIM1/Zinc_Alcohol_DH_Fams"/>
</dbReference>
<dbReference type="SUPFAM" id="SSF51735">
    <property type="entry name" value="NAD(P)-binding Rossmann-fold domains"/>
    <property type="match status" value="1"/>
</dbReference>
<dbReference type="PANTHER" id="PTHR11695:SF294">
    <property type="entry name" value="RETICULON-4-INTERACTING PROTEIN 1, MITOCHONDRIAL"/>
    <property type="match status" value="1"/>
</dbReference>
<comment type="caution">
    <text evidence="3">The sequence shown here is derived from an EMBL/GenBank/DDBJ whole genome shotgun (WGS) entry which is preliminary data.</text>
</comment>
<dbReference type="Pfam" id="PF12680">
    <property type="entry name" value="SnoaL_2"/>
    <property type="match status" value="2"/>
</dbReference>
<gene>
    <name evidence="3" type="ORF">GCM10023171_35740</name>
</gene>
<dbReference type="CDD" id="cd05289">
    <property type="entry name" value="MDR_like_2"/>
    <property type="match status" value="1"/>
</dbReference>
<dbReference type="InterPro" id="IPR011032">
    <property type="entry name" value="GroES-like_sf"/>
</dbReference>
<name>A0ABP8PUK5_9MICO</name>
<dbReference type="PROSITE" id="PS01162">
    <property type="entry name" value="QOR_ZETA_CRYSTAL"/>
    <property type="match status" value="1"/>
</dbReference>
<sequence length="597" mass="64004">MAIKTSYEFGLAYDNEVMTDLETMKAVQQESLGSTDVLHLVDVPKPRPGIGEVLIAVHASGLNATDWANRARVTTVDRLPLVLGWDVAGVVESVGVGVSLFAPGDEVFGMLPYPNGVGAHAQYVVGPARAFAPKPAGIDHVHAAALPLAAMTAYQSLIDTAGIESGQRVLIHGASGGVGHLAVQIAKSQGAFVIATASASKHEFVKSLGADEVIDYHSADLLLGLRDVDVVLDPVSLDRESRGRSARMLRRGGTLVSLLPQPLEDGEAAEFAQRGIRFAAVIVEADSSSIRAVAALAKGGQLRPHVDAVFPLSETAAAHRLGESGSAKGKIVISVAETRKHAISANVLRSVFEPEGDISQVDTHVRPDYIQHNPLAPDGPEAMKAFGAAWKQQFPEATYTEEHGLTDGDFALLHSHGVTVPGTPGLAVFDIFRFQDGKIAEHWDILQEIPEALADDAFDALSEPEAREVGQRLYTRQNAEVVRDFVDQVLVQKNLDTIDAFASPQYREHSLHVPQTGRGLRADLAGYFETNPELSVVPKRVIAEGGLVAVHSHYTLSPEDRGLSVVDLFRVRDLRIVEHWSAAQAVPEVAANDNTMF</sequence>
<keyword evidence="4" id="KW-1185">Reference proteome</keyword>
<dbReference type="Proteomes" id="UP001500731">
    <property type="component" value="Unassembled WGS sequence"/>
</dbReference>
<dbReference type="EMBL" id="BAABGP010000026">
    <property type="protein sequence ID" value="GAA4491607.1"/>
    <property type="molecule type" value="Genomic_DNA"/>
</dbReference>
<dbReference type="SUPFAM" id="SSF50129">
    <property type="entry name" value="GroES-like"/>
    <property type="match status" value="1"/>
</dbReference>
<organism evidence="3 4">
    <name type="scientific">Microbacterium panaciterrae</name>
    <dbReference type="NCBI Taxonomy" id="985759"/>
    <lineage>
        <taxon>Bacteria</taxon>
        <taxon>Bacillati</taxon>
        <taxon>Actinomycetota</taxon>
        <taxon>Actinomycetes</taxon>
        <taxon>Micrococcales</taxon>
        <taxon>Microbacteriaceae</taxon>
        <taxon>Microbacterium</taxon>
    </lineage>
</organism>
<evidence type="ECO:0000313" key="3">
    <source>
        <dbReference type="EMBL" id="GAA4491607.1"/>
    </source>
</evidence>
<accession>A0ABP8PUK5</accession>
<dbReference type="Gene3D" id="3.90.180.10">
    <property type="entry name" value="Medium-chain alcohol dehydrogenases, catalytic domain"/>
    <property type="match status" value="1"/>
</dbReference>
<dbReference type="InterPro" id="IPR013154">
    <property type="entry name" value="ADH-like_N"/>
</dbReference>
<evidence type="ECO:0000256" key="1">
    <source>
        <dbReference type="ARBA" id="ARBA00023002"/>
    </source>
</evidence>